<feature type="region of interest" description="Disordered" evidence="1">
    <location>
        <begin position="1"/>
        <end position="33"/>
    </location>
</feature>
<proteinExistence type="predicted"/>
<dbReference type="EMBL" id="PVWQ01000004">
    <property type="protein sequence ID" value="RDW84119.1"/>
    <property type="molecule type" value="Genomic_DNA"/>
</dbReference>
<evidence type="ECO:0000313" key="3">
    <source>
        <dbReference type="Proteomes" id="UP000256690"/>
    </source>
</evidence>
<comment type="caution">
    <text evidence="2">The sequence shown here is derived from an EMBL/GenBank/DDBJ whole genome shotgun (WGS) entry which is preliminary data.</text>
</comment>
<feature type="compositionally biased region" description="Basic and acidic residues" evidence="1">
    <location>
        <begin position="1"/>
        <end position="15"/>
    </location>
</feature>
<evidence type="ECO:0000256" key="1">
    <source>
        <dbReference type="SAM" id="MobiDB-lite"/>
    </source>
</evidence>
<reference evidence="2 3" key="1">
    <citation type="journal article" date="2018" name="IMA Fungus">
        <title>IMA Genome-F 9: Draft genome sequence of Annulohypoxylon stygium, Aspergillus mulundensis, Berkeleyomyces basicola (syn. Thielaviopsis basicola), Ceratocystis smalleyi, two Cercospora beticola strains, Coleophoma cylindrospora, Fusarium fracticaudum, Phialophora cf. hyalina, and Morchella septimelata.</title>
        <authorList>
            <person name="Wingfield B.D."/>
            <person name="Bills G.F."/>
            <person name="Dong Y."/>
            <person name="Huang W."/>
            <person name="Nel W.J."/>
            <person name="Swalarsk-Parry B.S."/>
            <person name="Vaghefi N."/>
            <person name="Wilken P.M."/>
            <person name="An Z."/>
            <person name="de Beer Z.W."/>
            <person name="De Vos L."/>
            <person name="Chen L."/>
            <person name="Duong T.A."/>
            <person name="Gao Y."/>
            <person name="Hammerbacher A."/>
            <person name="Kikkert J.R."/>
            <person name="Li Y."/>
            <person name="Li H."/>
            <person name="Li K."/>
            <person name="Li Q."/>
            <person name="Liu X."/>
            <person name="Ma X."/>
            <person name="Naidoo K."/>
            <person name="Pethybridge S.J."/>
            <person name="Sun J."/>
            <person name="Steenkamp E.T."/>
            <person name="van der Nest M.A."/>
            <person name="van Wyk S."/>
            <person name="Wingfield M.J."/>
            <person name="Xiong C."/>
            <person name="Yue Q."/>
            <person name="Zhang X."/>
        </authorList>
    </citation>
    <scope>NUCLEOTIDE SEQUENCE [LARGE SCALE GENOMIC DNA]</scope>
    <source>
        <strain evidence="2 3">DSM 5745</strain>
    </source>
</reference>
<protein>
    <submittedName>
        <fullName evidence="2">Uncharacterized protein</fullName>
    </submittedName>
</protein>
<organism evidence="2 3">
    <name type="scientific">Aspergillus mulundensis</name>
    <dbReference type="NCBI Taxonomy" id="1810919"/>
    <lineage>
        <taxon>Eukaryota</taxon>
        <taxon>Fungi</taxon>
        <taxon>Dikarya</taxon>
        <taxon>Ascomycota</taxon>
        <taxon>Pezizomycotina</taxon>
        <taxon>Eurotiomycetes</taxon>
        <taxon>Eurotiomycetidae</taxon>
        <taxon>Eurotiales</taxon>
        <taxon>Aspergillaceae</taxon>
        <taxon>Aspergillus</taxon>
        <taxon>Aspergillus subgen. Nidulantes</taxon>
    </lineage>
</organism>
<name>A0A3D8SCT9_9EURO</name>
<dbReference type="AlphaFoldDB" id="A0A3D8SCT9"/>
<dbReference type="RefSeq" id="XP_026605457.1">
    <property type="nucleotide sequence ID" value="XM_026746461.1"/>
</dbReference>
<accession>A0A3D8SCT9</accession>
<keyword evidence="3" id="KW-1185">Reference proteome</keyword>
<dbReference type="GeneID" id="38114815"/>
<dbReference type="Proteomes" id="UP000256690">
    <property type="component" value="Unassembled WGS sequence"/>
</dbReference>
<evidence type="ECO:0000313" key="2">
    <source>
        <dbReference type="EMBL" id="RDW84119.1"/>
    </source>
</evidence>
<sequence length="202" mass="23400">MSSDKKPTETARESTEGAPNFPSELPPRPAQRPRWYERVLTKVHLASDKPEDYTLYISRPRKEPKFSKGNIDAFADRRIIILHGHRSKLCEWWFLDQKSRFTDKYGSIRYELEYECFSIEKENLELERMDLKLMKVGGLKGEDRERFIKMIANRNRALDERSLVQSLLKAAGEAGILGKSDVRCAEIVLGYRVCMVAGVWVS</sequence>
<gene>
    <name evidence="2" type="ORF">DSM5745_04445</name>
</gene>